<reference evidence="3" key="2">
    <citation type="submission" date="2021-04" db="EMBL/GenBank/DDBJ databases">
        <authorList>
            <person name="Podell S."/>
        </authorList>
    </citation>
    <scope>NUCLEOTIDE SEQUENCE</scope>
    <source>
        <strain evidence="3">Hildebrandi</strain>
    </source>
</reference>
<gene>
    <name evidence="3" type="ORF">IV203_015425</name>
</gene>
<feature type="transmembrane region" description="Helical" evidence="2">
    <location>
        <begin position="309"/>
        <end position="339"/>
    </location>
</feature>
<keyword evidence="2" id="KW-0472">Membrane</keyword>
<feature type="transmembrane region" description="Helical" evidence="2">
    <location>
        <begin position="417"/>
        <end position="437"/>
    </location>
</feature>
<dbReference type="EMBL" id="JAGRRH010000014">
    <property type="protein sequence ID" value="KAG7358836.1"/>
    <property type="molecule type" value="Genomic_DNA"/>
</dbReference>
<feature type="transmembrane region" description="Helical" evidence="2">
    <location>
        <begin position="346"/>
        <end position="365"/>
    </location>
</feature>
<evidence type="ECO:0000256" key="2">
    <source>
        <dbReference type="SAM" id="Phobius"/>
    </source>
</evidence>
<feature type="transmembrane region" description="Helical" evidence="2">
    <location>
        <begin position="385"/>
        <end position="405"/>
    </location>
</feature>
<feature type="compositionally biased region" description="Basic and acidic residues" evidence="1">
    <location>
        <begin position="82"/>
        <end position="95"/>
    </location>
</feature>
<feature type="compositionally biased region" description="Acidic residues" evidence="1">
    <location>
        <begin position="71"/>
        <end position="81"/>
    </location>
</feature>
<keyword evidence="2" id="KW-1133">Transmembrane helix</keyword>
<evidence type="ECO:0000256" key="1">
    <source>
        <dbReference type="SAM" id="MobiDB-lite"/>
    </source>
</evidence>
<sequence length="568" mass="66212">MKAILSFIIENWERSGQGDGGRIDEDDEDEEDSSVEGVATARNNVMIKTRSKEDKKRKVESMPKRTKDSTDESTQEPNSEDENYKGDANKVTSRTDIEGGESDEVAAAQKQAHYTIFCLLFMLGFMIHCRKYPDENYSLVAMVHIVSFISVPRATTTIYQDATFLSFCCFCLFTMLQDSPYNANHHNMCGFLSMLLIPHQIRRVVGWGDKQQSTDNGMNVVRWAIILMYFFAAFHKINHDFLFEPKVSCAYHMLRLYLDFIDEDMFDEEEWLIPEKLPWFLEPLPFLGLFVEIVPPIAMCFQSTQKWGVFLLILLHLLLLPVGFADFGSIAQSFLWLFVMPQATKALPMTFYTDMAGCFVFLHLIVKLLNHMDEKGEHHMQNEEVAMVLLGYGVHWAGILRIGGLREGVKMRRPKSVFSLLALAFFVFFAMNTYLGLRTTGTLTMFSNLRTEGKYSNHLLLRNNPLKVFGYQDDVVTVLDRDERIGEDRLLKDFSYAKVNFRREMLKEKSWDEDNIYLKVSYQGEIYETHDLNNDPIFDIFRQEEPFWSRKYLHFRDIQPYRQQDCEW</sequence>
<feature type="compositionally biased region" description="Basic and acidic residues" evidence="1">
    <location>
        <begin position="50"/>
        <end position="70"/>
    </location>
</feature>
<dbReference type="Proteomes" id="UP000693970">
    <property type="component" value="Unassembled WGS sequence"/>
</dbReference>
<keyword evidence="2" id="KW-0812">Transmembrane</keyword>
<feature type="region of interest" description="Disordered" evidence="1">
    <location>
        <begin position="11"/>
        <end position="95"/>
    </location>
</feature>
<keyword evidence="4" id="KW-1185">Reference proteome</keyword>
<name>A0A9K3LCM5_9STRA</name>
<protein>
    <submittedName>
        <fullName evidence="3">Uncharacterized protein</fullName>
    </submittedName>
</protein>
<dbReference type="OrthoDB" id="54127at2759"/>
<reference evidence="3" key="1">
    <citation type="journal article" date="2021" name="Sci. Rep.">
        <title>Diploid genomic architecture of Nitzschia inconspicua, an elite biomass production diatom.</title>
        <authorList>
            <person name="Oliver A."/>
            <person name="Podell S."/>
            <person name="Pinowska A."/>
            <person name="Traller J.C."/>
            <person name="Smith S.R."/>
            <person name="McClure R."/>
            <person name="Beliaev A."/>
            <person name="Bohutskyi P."/>
            <person name="Hill E.A."/>
            <person name="Rabines A."/>
            <person name="Zheng H."/>
            <person name="Allen L.Z."/>
            <person name="Kuo A."/>
            <person name="Grigoriev I.V."/>
            <person name="Allen A.E."/>
            <person name="Hazlebeck D."/>
            <person name="Allen E.E."/>
        </authorList>
    </citation>
    <scope>NUCLEOTIDE SEQUENCE</scope>
    <source>
        <strain evidence="3">Hildebrandi</strain>
    </source>
</reference>
<proteinExistence type="predicted"/>
<evidence type="ECO:0000313" key="3">
    <source>
        <dbReference type="EMBL" id="KAG7358836.1"/>
    </source>
</evidence>
<organism evidence="3 4">
    <name type="scientific">Nitzschia inconspicua</name>
    <dbReference type="NCBI Taxonomy" id="303405"/>
    <lineage>
        <taxon>Eukaryota</taxon>
        <taxon>Sar</taxon>
        <taxon>Stramenopiles</taxon>
        <taxon>Ochrophyta</taxon>
        <taxon>Bacillariophyta</taxon>
        <taxon>Bacillariophyceae</taxon>
        <taxon>Bacillariophycidae</taxon>
        <taxon>Bacillariales</taxon>
        <taxon>Bacillariaceae</taxon>
        <taxon>Nitzschia</taxon>
    </lineage>
</organism>
<feature type="compositionally biased region" description="Acidic residues" evidence="1">
    <location>
        <begin position="24"/>
        <end position="34"/>
    </location>
</feature>
<accession>A0A9K3LCM5</accession>
<dbReference type="AlphaFoldDB" id="A0A9K3LCM5"/>
<evidence type="ECO:0000313" key="4">
    <source>
        <dbReference type="Proteomes" id="UP000693970"/>
    </source>
</evidence>
<comment type="caution">
    <text evidence="3">The sequence shown here is derived from an EMBL/GenBank/DDBJ whole genome shotgun (WGS) entry which is preliminary data.</text>
</comment>